<reference evidence="2" key="1">
    <citation type="submission" date="2016-03" db="EMBL/GenBank/DDBJ databases">
        <authorList>
            <person name="Heylen K."/>
            <person name="De Vos P."/>
            <person name="Vekeman B."/>
        </authorList>
    </citation>
    <scope>NUCLEOTIDE SEQUENCE [LARGE SCALE GENOMIC DNA]</scope>
    <source>
        <strain evidence="2">R-45383</strain>
    </source>
</reference>
<evidence type="ECO:0000313" key="1">
    <source>
        <dbReference type="EMBL" id="OAI16847.1"/>
    </source>
</evidence>
<name>A0A177NFU5_9GAMM</name>
<dbReference type="AlphaFoldDB" id="A0A177NFU5"/>
<dbReference type="STRING" id="702114.A1355_09020"/>
<protein>
    <submittedName>
        <fullName evidence="1">Uncharacterized protein</fullName>
    </submittedName>
</protein>
<gene>
    <name evidence="1" type="ORF">A1355_09020</name>
</gene>
<sequence length="217" mass="24159">MFMTQLFGQNYWGGVCGFVSVIHGILLSKNDGNALDGLTPNELEWNLGMSILEFLKYIKNNNKAVAENLVNFTRTFGGVHAKKTIDQLILECDRALAKVKMSPLSAKDKVTEQGWGVAMSKEALLAYIAWIGAKATEIPHNGVWSQASLSNFKNCVCGVGDINNKDNGFLGLRHWVYINDAGYMYNWGSKTKMGNEASFPYKDFPNHNYLVHVLKLS</sequence>
<dbReference type="EMBL" id="LUUK01000182">
    <property type="protein sequence ID" value="OAI16847.1"/>
    <property type="molecule type" value="Genomic_DNA"/>
</dbReference>
<evidence type="ECO:0000313" key="2">
    <source>
        <dbReference type="Proteomes" id="UP000077628"/>
    </source>
</evidence>
<dbReference type="Proteomes" id="UP000077628">
    <property type="component" value="Unassembled WGS sequence"/>
</dbReference>
<comment type="caution">
    <text evidence="1">The sequence shown here is derived from an EMBL/GenBank/DDBJ whole genome shotgun (WGS) entry which is preliminary data.</text>
</comment>
<organism evidence="1 2">
    <name type="scientific">Methylomonas koyamae</name>
    <dbReference type="NCBI Taxonomy" id="702114"/>
    <lineage>
        <taxon>Bacteria</taxon>
        <taxon>Pseudomonadati</taxon>
        <taxon>Pseudomonadota</taxon>
        <taxon>Gammaproteobacteria</taxon>
        <taxon>Methylococcales</taxon>
        <taxon>Methylococcaceae</taxon>
        <taxon>Methylomonas</taxon>
    </lineage>
</organism>
<keyword evidence="2" id="KW-1185">Reference proteome</keyword>
<accession>A0A177NFU5</accession>
<proteinExistence type="predicted"/>